<accession>A0A8B8IC94</accession>
<sequence>MIAYKGRENKRGKAIKMPRNIERLYKEGKCRDCSVVVTRMDFAKILGKFTKVKIQYESSSSPKTQKATETAVPNSNARLKNNENGMVLLRRTAYNQHPVKDLVNSNSKKQKTNEMSTITPRQVNNVLKENNGSNKTDIVREKILTQKQTNNNCNKQYAIIFNDPSCNNNYDVKCDFSLMELLPKVDKSIFPSKEWCIDYFPKNEEPTDDKVYDRIAAELEDLMYSEKPDDKFSKSESAENKVDDFPSIMDILNDNNTPVNSTETKDQSSNIEFKDNLESSDVEAMLLGSQPALDNKETEENKALEEPLPMEVDTTDVNKLIEDVAQFSTSTESEKAEVTPINEIENPHSPSILDEALQKGIEEHLPCDTSQKSEPDVEPEPEAEALPEESSNIADENKTTIDESQTNTDIEQAIINDQSTNDSPLKESSENDLNILPTSKLEDITHVVFKKVVDGICQKSVTCPKNLKYSIELEEKSVEFLGAPKYISSLEDLQVLLQIVNETDLRSLYVLY</sequence>
<feature type="compositionally biased region" description="Polar residues" evidence="1">
    <location>
        <begin position="253"/>
        <end position="269"/>
    </location>
</feature>
<evidence type="ECO:0000313" key="2">
    <source>
        <dbReference type="Proteomes" id="UP001652626"/>
    </source>
</evidence>
<feature type="region of interest" description="Disordered" evidence="1">
    <location>
        <begin position="367"/>
        <end position="408"/>
    </location>
</feature>
<feature type="region of interest" description="Disordered" evidence="1">
    <location>
        <begin position="328"/>
        <end position="349"/>
    </location>
</feature>
<dbReference type="OMA" id="RMDFAKI"/>
<dbReference type="Proteomes" id="UP001652626">
    <property type="component" value="Chromosome 15"/>
</dbReference>
<feature type="region of interest" description="Disordered" evidence="1">
    <location>
        <begin position="250"/>
        <end position="269"/>
    </location>
</feature>
<gene>
    <name evidence="3" type="primary">LOC113399055</name>
</gene>
<keyword evidence="2" id="KW-1185">Reference proteome</keyword>
<dbReference type="AlphaFoldDB" id="A0A8B8IC94"/>
<name>A0A8B8IC94_VANTA</name>
<organism evidence="2 3">
    <name type="scientific">Vanessa tameamea</name>
    <name type="common">Kamehameha butterfly</name>
    <dbReference type="NCBI Taxonomy" id="334116"/>
    <lineage>
        <taxon>Eukaryota</taxon>
        <taxon>Metazoa</taxon>
        <taxon>Ecdysozoa</taxon>
        <taxon>Arthropoda</taxon>
        <taxon>Hexapoda</taxon>
        <taxon>Insecta</taxon>
        <taxon>Pterygota</taxon>
        <taxon>Neoptera</taxon>
        <taxon>Endopterygota</taxon>
        <taxon>Lepidoptera</taxon>
        <taxon>Glossata</taxon>
        <taxon>Ditrysia</taxon>
        <taxon>Papilionoidea</taxon>
        <taxon>Nymphalidae</taxon>
        <taxon>Nymphalinae</taxon>
        <taxon>Vanessa</taxon>
    </lineage>
</organism>
<evidence type="ECO:0000313" key="3">
    <source>
        <dbReference type="RefSeq" id="XP_026493861.1"/>
    </source>
</evidence>
<reference evidence="3" key="1">
    <citation type="submission" date="2025-08" db="UniProtKB">
        <authorList>
            <consortium name="RefSeq"/>
        </authorList>
    </citation>
    <scope>IDENTIFICATION</scope>
    <source>
        <tissue evidence="3">Whole body</tissue>
    </source>
</reference>
<dbReference type="OrthoDB" id="7791654at2759"/>
<feature type="compositionally biased region" description="Acidic residues" evidence="1">
    <location>
        <begin position="376"/>
        <end position="387"/>
    </location>
</feature>
<dbReference type="RefSeq" id="XP_026493861.1">
    <property type="nucleotide sequence ID" value="XM_026638076.2"/>
</dbReference>
<protein>
    <submittedName>
        <fullName evidence="3">Uncharacterized protein LOC113399055</fullName>
    </submittedName>
</protein>
<evidence type="ECO:0000256" key="1">
    <source>
        <dbReference type="SAM" id="MobiDB-lite"/>
    </source>
</evidence>
<feature type="region of interest" description="Disordered" evidence="1">
    <location>
        <begin position="57"/>
        <end position="78"/>
    </location>
</feature>
<proteinExistence type="predicted"/>
<dbReference type="GeneID" id="113399055"/>